<name>G9XKV8_DESHA</name>
<dbReference type="PANTHER" id="PTHR41260:SF1">
    <property type="entry name" value="PROTEIN ECSC"/>
    <property type="match status" value="1"/>
</dbReference>
<gene>
    <name evidence="1" type="ORF">HMPREF0322_01569</name>
</gene>
<accession>G9XKV8</accession>
<evidence type="ECO:0008006" key="3">
    <source>
        <dbReference type="Google" id="ProtNLM"/>
    </source>
</evidence>
<comment type="caution">
    <text evidence="1">The sequence shown here is derived from an EMBL/GenBank/DDBJ whole genome shotgun (WGS) entry which is preliminary data.</text>
</comment>
<dbReference type="Proteomes" id="UP000004416">
    <property type="component" value="Unassembled WGS sequence"/>
</dbReference>
<dbReference type="HOGENOM" id="CLU_080978_0_0_9"/>
<organism evidence="1 2">
    <name type="scientific">Desulfitobacterium hafniense DP7</name>
    <dbReference type="NCBI Taxonomy" id="537010"/>
    <lineage>
        <taxon>Bacteria</taxon>
        <taxon>Bacillati</taxon>
        <taxon>Bacillota</taxon>
        <taxon>Clostridia</taxon>
        <taxon>Eubacteriales</taxon>
        <taxon>Desulfitobacteriaceae</taxon>
        <taxon>Desulfitobacterium</taxon>
    </lineage>
</organism>
<evidence type="ECO:0000313" key="2">
    <source>
        <dbReference type="Proteomes" id="UP000004416"/>
    </source>
</evidence>
<dbReference type="InterPro" id="IPR024787">
    <property type="entry name" value="EcsC"/>
</dbReference>
<dbReference type="PANTHER" id="PTHR41260">
    <property type="entry name" value="PROTEIN ECSC"/>
    <property type="match status" value="1"/>
</dbReference>
<dbReference type="AlphaFoldDB" id="G9XKV8"/>
<reference evidence="1 2" key="1">
    <citation type="submission" date="2011-08" db="EMBL/GenBank/DDBJ databases">
        <authorList>
            <person name="Weinstock G."/>
            <person name="Sodergren E."/>
            <person name="Clifton S."/>
            <person name="Fulton L."/>
            <person name="Fulton B."/>
            <person name="Courtney L."/>
            <person name="Fronick C."/>
            <person name="Harrison M."/>
            <person name="Strong C."/>
            <person name="Farmer C."/>
            <person name="Delahaunty K."/>
            <person name="Markovic C."/>
            <person name="Hall O."/>
            <person name="Minx P."/>
            <person name="Tomlinson C."/>
            <person name="Mitreva M."/>
            <person name="Hou S."/>
            <person name="Chen J."/>
            <person name="Wollam A."/>
            <person name="Pepin K.H."/>
            <person name="Johnson M."/>
            <person name="Bhonagiri V."/>
            <person name="Zhang X."/>
            <person name="Suruliraj S."/>
            <person name="Warren W."/>
            <person name="Chinwalla A."/>
            <person name="Mardis E.R."/>
            <person name="Wilson R.K."/>
        </authorList>
    </citation>
    <scope>NUCLEOTIDE SEQUENCE [LARGE SCALE GENOMIC DNA]</scope>
    <source>
        <strain evidence="1 2">DP7</strain>
    </source>
</reference>
<proteinExistence type="predicted"/>
<dbReference type="Pfam" id="PF12787">
    <property type="entry name" value="EcsC"/>
    <property type="match status" value="1"/>
</dbReference>
<dbReference type="EMBL" id="AFZX01000039">
    <property type="protein sequence ID" value="EHL07675.1"/>
    <property type="molecule type" value="Genomic_DNA"/>
</dbReference>
<dbReference type="PATRIC" id="fig|537010.4.peg.1458"/>
<protein>
    <recommendedName>
        <fullName evidence="3">EcsC protein family protein</fullName>
    </recommendedName>
</protein>
<sequence length="253" mass="28753">MGINVTYEEHIQSELLRWQKKMLRPPGLLEKGSKAIQSKVNGLYPKKFFDTLTVTIKGLVRGVLFGLEFIPKGKPIKQAALMERDQKALELLKNYKRVAAAEGAGTGAGGIILGIADFPALIAIKMKFLFELAHIYGYSTESYKERLYLLFVFQLAFSSQEKRPGVFYNLVHWEETVKEYPELKAMELFDWEQFQVEYRDAIDLRKMLQMLPGIGAVVGAVANYGLLEDLGHVGMNCYRLRILQEKGLIQVDL</sequence>
<evidence type="ECO:0000313" key="1">
    <source>
        <dbReference type="EMBL" id="EHL07675.1"/>
    </source>
</evidence>